<keyword evidence="10" id="KW-1185">Reference proteome</keyword>
<comment type="subcellular location">
    <subcellularLocation>
        <location evidence="1">Membrane</location>
        <topology evidence="1">Multi-pass membrane protein</topology>
    </subcellularLocation>
</comment>
<evidence type="ECO:0000313" key="10">
    <source>
        <dbReference type="Proteomes" id="UP000015101"/>
    </source>
</evidence>
<feature type="domain" description="Polycystin cation channel PKD1/PKD2" evidence="7">
    <location>
        <begin position="17"/>
        <end position="119"/>
    </location>
</feature>
<feature type="transmembrane region" description="Helical" evidence="6">
    <location>
        <begin position="93"/>
        <end position="119"/>
    </location>
</feature>
<dbReference type="Pfam" id="PF08016">
    <property type="entry name" value="PKD_channel"/>
    <property type="match status" value="1"/>
</dbReference>
<evidence type="ECO:0000256" key="6">
    <source>
        <dbReference type="SAM" id="Phobius"/>
    </source>
</evidence>
<dbReference type="OMA" id="INFTIMF"/>
<evidence type="ECO:0000313" key="8">
    <source>
        <dbReference type="EMBL" id="ESN95042.1"/>
    </source>
</evidence>
<evidence type="ECO:0000259" key="7">
    <source>
        <dbReference type="Pfam" id="PF08016"/>
    </source>
</evidence>
<dbReference type="InterPro" id="IPR051223">
    <property type="entry name" value="Polycystin"/>
</dbReference>
<dbReference type="OrthoDB" id="444119at2759"/>
<evidence type="ECO:0000256" key="4">
    <source>
        <dbReference type="ARBA" id="ARBA00022989"/>
    </source>
</evidence>
<keyword evidence="3 6" id="KW-0812">Transmembrane</keyword>
<reference evidence="8 10" key="2">
    <citation type="journal article" date="2013" name="Nature">
        <title>Insights into bilaterian evolution from three spiralian genomes.</title>
        <authorList>
            <person name="Simakov O."/>
            <person name="Marletaz F."/>
            <person name="Cho S.J."/>
            <person name="Edsinger-Gonzales E."/>
            <person name="Havlak P."/>
            <person name="Hellsten U."/>
            <person name="Kuo D.H."/>
            <person name="Larsson T."/>
            <person name="Lv J."/>
            <person name="Arendt D."/>
            <person name="Savage R."/>
            <person name="Osoegawa K."/>
            <person name="de Jong P."/>
            <person name="Grimwood J."/>
            <person name="Chapman J.A."/>
            <person name="Shapiro H."/>
            <person name="Aerts A."/>
            <person name="Otillar R.P."/>
            <person name="Terry A.Y."/>
            <person name="Boore J.L."/>
            <person name="Grigoriev I.V."/>
            <person name="Lindberg D.R."/>
            <person name="Seaver E.C."/>
            <person name="Weisblat D.A."/>
            <person name="Putnam N.H."/>
            <person name="Rokhsar D.S."/>
        </authorList>
    </citation>
    <scope>NUCLEOTIDE SEQUENCE</scope>
</reference>
<dbReference type="Proteomes" id="UP000015101">
    <property type="component" value="Unassembled WGS sequence"/>
</dbReference>
<organism evidence="9 10">
    <name type="scientific">Helobdella robusta</name>
    <name type="common">Californian leech</name>
    <dbReference type="NCBI Taxonomy" id="6412"/>
    <lineage>
        <taxon>Eukaryota</taxon>
        <taxon>Metazoa</taxon>
        <taxon>Spiralia</taxon>
        <taxon>Lophotrochozoa</taxon>
        <taxon>Annelida</taxon>
        <taxon>Clitellata</taxon>
        <taxon>Hirudinea</taxon>
        <taxon>Rhynchobdellida</taxon>
        <taxon>Glossiphoniidae</taxon>
        <taxon>Helobdella</taxon>
    </lineage>
</organism>
<feature type="transmembrane region" description="Helical" evidence="6">
    <location>
        <begin position="29"/>
        <end position="51"/>
    </location>
</feature>
<dbReference type="AlphaFoldDB" id="T1G6P4"/>
<evidence type="ECO:0000256" key="3">
    <source>
        <dbReference type="ARBA" id="ARBA00022692"/>
    </source>
</evidence>
<evidence type="ECO:0000256" key="5">
    <source>
        <dbReference type="ARBA" id="ARBA00023136"/>
    </source>
</evidence>
<sequence>MKFENKSTDQSNLNAGFLSATLRYCSESIINFTIMFALVFFAFIHFFYLVYLPSLEVFSDLIMTAEQCLMMMVGKFNFSDMAKASPVLGTLMFFLYMIIVFFILLTMFVGIILDGFAAVRDDINKQSNEHEMVDFIVGRLRQWTGANKYFGIRKKVGLSQLFV</sequence>
<dbReference type="RefSeq" id="XP_009026852.1">
    <property type="nucleotide sequence ID" value="XM_009028604.1"/>
</dbReference>
<dbReference type="eggNOG" id="KOG3599">
    <property type="taxonomic scope" value="Eukaryota"/>
</dbReference>
<dbReference type="GO" id="GO:0016020">
    <property type="term" value="C:membrane"/>
    <property type="evidence" value="ECO:0007669"/>
    <property type="project" value="UniProtKB-SubCell"/>
</dbReference>
<dbReference type="KEGG" id="hro:HELRODRAFT_87363"/>
<evidence type="ECO:0000256" key="2">
    <source>
        <dbReference type="ARBA" id="ARBA00007200"/>
    </source>
</evidence>
<evidence type="ECO:0000313" key="9">
    <source>
        <dbReference type="EnsemblMetazoa" id="HelroP87363"/>
    </source>
</evidence>
<dbReference type="EMBL" id="KB097552">
    <property type="protein sequence ID" value="ESN95042.1"/>
    <property type="molecule type" value="Genomic_DNA"/>
</dbReference>
<dbReference type="FunFam" id="1.10.287.70:FF:000086">
    <property type="entry name" value="Polycystic kidney disease 2"/>
    <property type="match status" value="1"/>
</dbReference>
<dbReference type="CTD" id="20216741"/>
<keyword evidence="5 6" id="KW-0472">Membrane</keyword>
<dbReference type="HOGENOM" id="CLU_1628869_0_0_1"/>
<name>T1G6P4_HELRO</name>
<comment type="similarity">
    <text evidence="2">Belongs to the polycystin family.</text>
</comment>
<dbReference type="PANTHER" id="PTHR10877">
    <property type="entry name" value="POLYCYSTIN FAMILY MEMBER"/>
    <property type="match status" value="1"/>
</dbReference>
<dbReference type="EMBL" id="AMQM01007033">
    <property type="status" value="NOT_ANNOTATED_CDS"/>
    <property type="molecule type" value="Genomic_DNA"/>
</dbReference>
<dbReference type="PANTHER" id="PTHR10877:SF150">
    <property type="entry name" value="REJ DOMAIN-CONTAINING PROTEIN"/>
    <property type="match status" value="1"/>
</dbReference>
<dbReference type="InterPro" id="IPR013122">
    <property type="entry name" value="PKD1_2_channel"/>
</dbReference>
<reference evidence="10" key="1">
    <citation type="submission" date="2012-12" db="EMBL/GenBank/DDBJ databases">
        <authorList>
            <person name="Hellsten U."/>
            <person name="Grimwood J."/>
            <person name="Chapman J.A."/>
            <person name="Shapiro H."/>
            <person name="Aerts A."/>
            <person name="Otillar R.P."/>
            <person name="Terry A.Y."/>
            <person name="Boore J.L."/>
            <person name="Simakov O."/>
            <person name="Marletaz F."/>
            <person name="Cho S.-J."/>
            <person name="Edsinger-Gonzales E."/>
            <person name="Havlak P."/>
            <person name="Kuo D.-H."/>
            <person name="Larsson T."/>
            <person name="Lv J."/>
            <person name="Arendt D."/>
            <person name="Savage R."/>
            <person name="Osoegawa K."/>
            <person name="de Jong P."/>
            <person name="Lindberg D.R."/>
            <person name="Seaver E.C."/>
            <person name="Weisblat D.A."/>
            <person name="Putnam N.H."/>
            <person name="Grigoriev I.V."/>
            <person name="Rokhsar D.S."/>
        </authorList>
    </citation>
    <scope>NUCLEOTIDE SEQUENCE</scope>
</reference>
<dbReference type="STRING" id="6412.T1G6P4"/>
<evidence type="ECO:0000256" key="1">
    <source>
        <dbReference type="ARBA" id="ARBA00004141"/>
    </source>
</evidence>
<protein>
    <recommendedName>
        <fullName evidence="7">Polycystin cation channel PKD1/PKD2 domain-containing protein</fullName>
    </recommendedName>
</protein>
<dbReference type="Gene3D" id="1.10.287.70">
    <property type="match status" value="1"/>
</dbReference>
<keyword evidence="4 6" id="KW-1133">Transmembrane helix</keyword>
<dbReference type="GeneID" id="20216741"/>
<reference evidence="9" key="3">
    <citation type="submission" date="2015-06" db="UniProtKB">
        <authorList>
            <consortium name="EnsemblMetazoa"/>
        </authorList>
    </citation>
    <scope>IDENTIFICATION</scope>
</reference>
<dbReference type="EnsemblMetazoa" id="HelroT87363">
    <property type="protein sequence ID" value="HelroP87363"/>
    <property type="gene ID" value="HelroG87363"/>
</dbReference>
<proteinExistence type="inferred from homology"/>
<dbReference type="InParanoid" id="T1G6P4"/>
<gene>
    <name evidence="9" type="primary">20216741</name>
    <name evidence="8" type="ORF">HELRODRAFT_87363</name>
</gene>
<accession>T1G6P4</accession>